<dbReference type="OrthoDB" id="270184at2"/>
<dbReference type="EMBL" id="JMIR01000047">
    <property type="protein sequence ID" value="KEO81096.1"/>
    <property type="molecule type" value="Genomic_DNA"/>
</dbReference>
<name>A0A074LFW2_9BACL</name>
<evidence type="ECO:0000313" key="1">
    <source>
        <dbReference type="EMBL" id="KEO81096.1"/>
    </source>
</evidence>
<sequence length="69" mass="7736">MHLPEVSEGEANRPNLLSVHVERMVSELSTPRPCEMQTAPLPAYALPRDRRGALALLPVFRCETAKLRI</sequence>
<organism evidence="1 2">
    <name type="scientific">Tumebacillus flagellatus</name>
    <dbReference type="NCBI Taxonomy" id="1157490"/>
    <lineage>
        <taxon>Bacteria</taxon>
        <taxon>Bacillati</taxon>
        <taxon>Bacillota</taxon>
        <taxon>Bacilli</taxon>
        <taxon>Bacillales</taxon>
        <taxon>Alicyclobacillaceae</taxon>
        <taxon>Tumebacillus</taxon>
    </lineage>
</organism>
<comment type="caution">
    <text evidence="1">The sequence shown here is derived from an EMBL/GenBank/DDBJ whole genome shotgun (WGS) entry which is preliminary data.</text>
</comment>
<accession>A0A074LFW2</accession>
<dbReference type="Proteomes" id="UP000027931">
    <property type="component" value="Unassembled WGS sequence"/>
</dbReference>
<protein>
    <submittedName>
        <fullName evidence="1">Uncharacterized protein</fullName>
    </submittedName>
</protein>
<gene>
    <name evidence="1" type="ORF">EL26_22635</name>
</gene>
<keyword evidence="2" id="KW-1185">Reference proteome</keyword>
<reference evidence="1 2" key="1">
    <citation type="journal article" date="2013" name="Int. J. Syst. Evol. Microbiol.">
        <title>Tumebacillus flagellatus sp. nov., an alpha-amylase/pullulanase-producing bacterium isolated from cassava wastewater.</title>
        <authorList>
            <person name="Wang Q."/>
            <person name="Xie N."/>
            <person name="Qin Y."/>
            <person name="Shen N."/>
            <person name="Zhu J."/>
            <person name="Mi H."/>
            <person name="Huang R."/>
        </authorList>
    </citation>
    <scope>NUCLEOTIDE SEQUENCE [LARGE SCALE GENOMIC DNA]</scope>
    <source>
        <strain evidence="1 2">GST4</strain>
    </source>
</reference>
<dbReference type="AlphaFoldDB" id="A0A074LFW2"/>
<proteinExistence type="predicted"/>
<evidence type="ECO:0000313" key="2">
    <source>
        <dbReference type="Proteomes" id="UP000027931"/>
    </source>
</evidence>
<dbReference type="RefSeq" id="WP_038094185.1">
    <property type="nucleotide sequence ID" value="NZ_JMIR01000047.1"/>
</dbReference>